<keyword evidence="2" id="KW-1185">Reference proteome</keyword>
<evidence type="ECO:0000313" key="1">
    <source>
        <dbReference type="EMBL" id="TDQ04944.1"/>
    </source>
</evidence>
<dbReference type="RefSeq" id="WP_133847777.1">
    <property type="nucleotide sequence ID" value="NZ_SNXZ01000001.1"/>
</dbReference>
<name>A0A4R6SM22_LABRH</name>
<accession>A0A4R6SM22</accession>
<proteinExistence type="predicted"/>
<sequence>MTGFPDMAADRLTPVAGEVHKARESAELGGLRMDKAEAGVLLANLAQLRARAADLVTGCADLDRPLRFGDNWVGDIVAARLRAVASTDSLSMTSVMAEFLQVIDDLEATVRAAAQLYETTDDQNADRVRKAARHLGLTGVTVQGGE</sequence>
<dbReference type="EMBL" id="SNXZ01000001">
    <property type="protein sequence ID" value="TDQ04944.1"/>
    <property type="molecule type" value="Genomic_DNA"/>
</dbReference>
<organism evidence="1 2">
    <name type="scientific">Labedaea rhizosphaerae</name>
    <dbReference type="NCBI Taxonomy" id="598644"/>
    <lineage>
        <taxon>Bacteria</taxon>
        <taxon>Bacillati</taxon>
        <taxon>Actinomycetota</taxon>
        <taxon>Actinomycetes</taxon>
        <taxon>Pseudonocardiales</taxon>
        <taxon>Pseudonocardiaceae</taxon>
        <taxon>Labedaea</taxon>
    </lineage>
</organism>
<reference evidence="1 2" key="1">
    <citation type="submission" date="2019-03" db="EMBL/GenBank/DDBJ databases">
        <title>Genomic Encyclopedia of Type Strains, Phase IV (KMG-IV): sequencing the most valuable type-strain genomes for metagenomic binning, comparative biology and taxonomic classification.</title>
        <authorList>
            <person name="Goeker M."/>
        </authorList>
    </citation>
    <scope>NUCLEOTIDE SEQUENCE [LARGE SCALE GENOMIC DNA]</scope>
    <source>
        <strain evidence="1 2">DSM 45361</strain>
    </source>
</reference>
<evidence type="ECO:0000313" key="2">
    <source>
        <dbReference type="Proteomes" id="UP000295444"/>
    </source>
</evidence>
<dbReference type="Proteomes" id="UP000295444">
    <property type="component" value="Unassembled WGS sequence"/>
</dbReference>
<dbReference type="OrthoDB" id="3636073at2"/>
<protein>
    <submittedName>
        <fullName evidence="1">Uncharacterized protein</fullName>
    </submittedName>
</protein>
<gene>
    <name evidence="1" type="ORF">EV186_101907</name>
</gene>
<comment type="caution">
    <text evidence="1">The sequence shown here is derived from an EMBL/GenBank/DDBJ whole genome shotgun (WGS) entry which is preliminary data.</text>
</comment>
<dbReference type="AlphaFoldDB" id="A0A4R6SM22"/>